<feature type="compositionally biased region" description="Polar residues" evidence="1">
    <location>
        <begin position="271"/>
        <end position="287"/>
    </location>
</feature>
<name>A0ABR6RAY9_9BURK</name>
<dbReference type="EMBL" id="JACHKZ010000001">
    <property type="protein sequence ID" value="MBB6576317.1"/>
    <property type="molecule type" value="Genomic_DNA"/>
</dbReference>
<gene>
    <name evidence="2" type="ORF">HNP33_000365</name>
</gene>
<accession>A0ABR6RAY9</accession>
<dbReference type="RefSeq" id="WP_184704634.1">
    <property type="nucleotide sequence ID" value="NZ_JACHKZ010000001.1"/>
</dbReference>
<proteinExistence type="predicted"/>
<sequence length="287" mass="29986">MSLFARWFGKSSKLPVRIDAAQPSVFAESLRTAQHDPQAAAPLGPKPLVAPHAADMTHRPGERSARREMVYSSVRESMVRSGILSAGYKFKVLALDKRATQFIVMIDLSEQFSASPDKLSQIEALIAYSAKTRFEILVTSVYWRLNGQLGLSSGKARQASASAASTVGAFAGKNPGAGLAGNAGAAGNATVLPATHGIDPIEEAEIEAFKKALLDAAVRPVPELEGGAPVVPSAPAATRPAPIVPARASAAQHVESARRAARQGGVPVPTPDTNFGGLSNTQYGDLN</sequence>
<comment type="caution">
    <text evidence="2">The sequence shown here is derived from an EMBL/GenBank/DDBJ whole genome shotgun (WGS) entry which is preliminary data.</text>
</comment>
<feature type="region of interest" description="Disordered" evidence="1">
    <location>
        <begin position="247"/>
        <end position="287"/>
    </location>
</feature>
<organism evidence="2 3">
    <name type="scientific">Comamonas odontotermitis</name>
    <dbReference type="NCBI Taxonomy" id="379895"/>
    <lineage>
        <taxon>Bacteria</taxon>
        <taxon>Pseudomonadati</taxon>
        <taxon>Pseudomonadota</taxon>
        <taxon>Betaproteobacteria</taxon>
        <taxon>Burkholderiales</taxon>
        <taxon>Comamonadaceae</taxon>
        <taxon>Comamonas</taxon>
    </lineage>
</organism>
<keyword evidence="3" id="KW-1185">Reference proteome</keyword>
<evidence type="ECO:0000313" key="2">
    <source>
        <dbReference type="EMBL" id="MBB6576317.1"/>
    </source>
</evidence>
<protein>
    <submittedName>
        <fullName evidence="2">Uncharacterized protein</fullName>
    </submittedName>
</protein>
<dbReference type="Proteomes" id="UP000562492">
    <property type="component" value="Unassembled WGS sequence"/>
</dbReference>
<evidence type="ECO:0000313" key="3">
    <source>
        <dbReference type="Proteomes" id="UP000562492"/>
    </source>
</evidence>
<evidence type="ECO:0000256" key="1">
    <source>
        <dbReference type="SAM" id="MobiDB-lite"/>
    </source>
</evidence>
<reference evidence="2 3" key="1">
    <citation type="submission" date="2020-08" db="EMBL/GenBank/DDBJ databases">
        <title>Functional genomics of gut bacteria from endangered species of beetles.</title>
        <authorList>
            <person name="Carlos-Shanley C."/>
        </authorList>
    </citation>
    <scope>NUCLEOTIDE SEQUENCE [LARGE SCALE GENOMIC DNA]</scope>
    <source>
        <strain evidence="2 3">S00124</strain>
    </source>
</reference>